<dbReference type="InterPro" id="IPR003735">
    <property type="entry name" value="Metal_Tscrpt_repr"/>
</dbReference>
<gene>
    <name evidence="7" type="ORF">J2Z34_002515</name>
</gene>
<keyword evidence="4" id="KW-0479">Metal-binding</keyword>
<dbReference type="Proteomes" id="UP001519271">
    <property type="component" value="Unassembled WGS sequence"/>
</dbReference>
<keyword evidence="7" id="KW-0238">DNA-binding</keyword>
<reference evidence="7 8" key="1">
    <citation type="submission" date="2021-03" db="EMBL/GenBank/DDBJ databases">
        <title>Genomic Encyclopedia of Type Strains, Phase IV (KMG-IV): sequencing the most valuable type-strain genomes for metagenomic binning, comparative biology and taxonomic classification.</title>
        <authorList>
            <person name="Goeker M."/>
        </authorList>
    </citation>
    <scope>NUCLEOTIDE SEQUENCE [LARGE SCALE GENOMIC DNA]</scope>
    <source>
        <strain evidence="7 8">DSM 6139</strain>
    </source>
</reference>
<dbReference type="Pfam" id="PF02583">
    <property type="entry name" value="Trns_repr_metal"/>
    <property type="match status" value="1"/>
</dbReference>
<evidence type="ECO:0000256" key="4">
    <source>
        <dbReference type="ARBA" id="ARBA00022723"/>
    </source>
</evidence>
<organism evidence="7 8">
    <name type="scientific">Youngiibacter multivorans</name>
    <dbReference type="NCBI Taxonomy" id="937251"/>
    <lineage>
        <taxon>Bacteria</taxon>
        <taxon>Bacillati</taxon>
        <taxon>Bacillota</taxon>
        <taxon>Clostridia</taxon>
        <taxon>Eubacteriales</taxon>
        <taxon>Clostridiaceae</taxon>
        <taxon>Youngiibacter</taxon>
    </lineage>
</organism>
<proteinExistence type="predicted"/>
<evidence type="ECO:0000313" key="8">
    <source>
        <dbReference type="Proteomes" id="UP001519271"/>
    </source>
</evidence>
<keyword evidence="8" id="KW-1185">Reference proteome</keyword>
<evidence type="ECO:0000256" key="6">
    <source>
        <dbReference type="ARBA" id="ARBA00041544"/>
    </source>
</evidence>
<protein>
    <recommendedName>
        <fullName evidence="5">Copper-sensing transcriptional repressor CsoR</fullName>
    </recommendedName>
    <alternativeName>
        <fullName evidence="6">Copper-sensitive operon repressor</fullName>
    </alternativeName>
</protein>
<sequence>MNEDRQKALQILMTAKGQIEKTIRMIEEDRYCIDISNQIMAGNGLLKKANMHILRQHLHHCVADSLAGDNEEDKEQKTEEVIKVLEKLIGK</sequence>
<accession>A0ABS4G639</accession>
<dbReference type="PANTHER" id="PTHR33677">
    <property type="entry name" value="TRANSCRIPTIONAL REPRESSOR FRMR-RELATED"/>
    <property type="match status" value="1"/>
</dbReference>
<evidence type="ECO:0000256" key="5">
    <source>
        <dbReference type="ARBA" id="ARBA00039938"/>
    </source>
</evidence>
<evidence type="ECO:0000256" key="2">
    <source>
        <dbReference type="ARBA" id="ARBA00011738"/>
    </source>
</evidence>
<evidence type="ECO:0000256" key="1">
    <source>
        <dbReference type="ARBA" id="ARBA00004496"/>
    </source>
</evidence>
<dbReference type="Gene3D" id="1.20.58.1000">
    <property type="entry name" value="Metal-sensitive repressor, helix protomer"/>
    <property type="match status" value="1"/>
</dbReference>
<name>A0ABS4G639_9CLOT</name>
<dbReference type="RefSeq" id="WP_023387293.1">
    <property type="nucleotide sequence ID" value="NZ_JAGGKC010000022.1"/>
</dbReference>
<evidence type="ECO:0000313" key="7">
    <source>
        <dbReference type="EMBL" id="MBP1920017.1"/>
    </source>
</evidence>
<dbReference type="InterPro" id="IPR038390">
    <property type="entry name" value="Metal_Tscrpt_repr_sf"/>
</dbReference>
<dbReference type="CDD" id="cd10159">
    <property type="entry name" value="CsoR-like_DUF156_2"/>
    <property type="match status" value="1"/>
</dbReference>
<keyword evidence="3" id="KW-0963">Cytoplasm</keyword>
<comment type="caution">
    <text evidence="7">The sequence shown here is derived from an EMBL/GenBank/DDBJ whole genome shotgun (WGS) entry which is preliminary data.</text>
</comment>
<dbReference type="GO" id="GO:0003677">
    <property type="term" value="F:DNA binding"/>
    <property type="evidence" value="ECO:0007669"/>
    <property type="project" value="UniProtKB-KW"/>
</dbReference>
<evidence type="ECO:0000256" key="3">
    <source>
        <dbReference type="ARBA" id="ARBA00022490"/>
    </source>
</evidence>
<comment type="subcellular location">
    <subcellularLocation>
        <location evidence="1">Cytoplasm</location>
    </subcellularLocation>
</comment>
<comment type="subunit">
    <text evidence="2">Homodimer.</text>
</comment>
<dbReference type="EMBL" id="JAGGKC010000022">
    <property type="protein sequence ID" value="MBP1920017.1"/>
    <property type="molecule type" value="Genomic_DNA"/>
</dbReference>
<dbReference type="PANTHER" id="PTHR33677:SF4">
    <property type="entry name" value="COPPER-SENSING TRANSCRIPTIONAL REPRESSOR CSOR"/>
    <property type="match status" value="1"/>
</dbReference>